<keyword evidence="1 2" id="KW-0238">DNA-binding</keyword>
<evidence type="ECO:0000313" key="7">
    <source>
        <dbReference type="Proteomes" id="UP000436655"/>
    </source>
</evidence>
<dbReference type="GO" id="GO:0003677">
    <property type="term" value="F:DNA binding"/>
    <property type="evidence" value="ECO:0007669"/>
    <property type="project" value="UniProtKB-UniRule"/>
</dbReference>
<dbReference type="PROSITE" id="PS50977">
    <property type="entry name" value="HTH_TETR_2"/>
    <property type="match status" value="1"/>
</dbReference>
<evidence type="ECO:0000313" key="6">
    <source>
        <dbReference type="Proteomes" id="UP000380386"/>
    </source>
</evidence>
<name>A0A5P0ZJ51_9LACO</name>
<dbReference type="InterPro" id="IPR009057">
    <property type="entry name" value="Homeodomain-like_sf"/>
</dbReference>
<keyword evidence="7" id="KW-1185">Reference proteome</keyword>
<dbReference type="Gene3D" id="1.10.357.10">
    <property type="entry name" value="Tetracycline Repressor, domain 2"/>
    <property type="match status" value="1"/>
</dbReference>
<comment type="caution">
    <text evidence="5">The sequence shown here is derived from an EMBL/GenBank/DDBJ whole genome shotgun (WGS) entry which is preliminary data.</text>
</comment>
<dbReference type="PANTHER" id="PTHR43479">
    <property type="entry name" value="ACREF/ENVCD OPERON REPRESSOR-RELATED"/>
    <property type="match status" value="1"/>
</dbReference>
<sequence>MAVVDRRVQKTNKALRDAFRDLSRDNRYRDITVKALTEKAGINRKTFYLHYDSIDDFVNTFVDELSNQLLTIITQRPVGETMSISGRIFDDVFDYFDRSRDFLTFLMMSDEYSFLSRQVENNVAAGFAKALRDWYHISKLDATISSSFMIRNVTMLFRMYYRGQAKFTKEEFKNYLLRLDFSGVQSFINKEQ</sequence>
<evidence type="ECO:0000313" key="5">
    <source>
        <dbReference type="EMBL" id="MQS53104.1"/>
    </source>
</evidence>
<dbReference type="InterPro" id="IPR050624">
    <property type="entry name" value="HTH-type_Tx_Regulator"/>
</dbReference>
<reference evidence="6 7" key="1">
    <citation type="journal article" date="2019" name="Syst. Appl. Microbiol.">
        <title>Polyphasic characterization of two novel Lactobacillus spp. isolated from blown salami packages: Description of Lactobacillus halodurans sp. nov. and Lactobacillus salsicarnum sp. nov.</title>
        <authorList>
            <person name="Schuster J.A."/>
            <person name="Klingl A."/>
            <person name="Vogel R.F."/>
            <person name="Ehrmann M.A."/>
        </authorList>
    </citation>
    <scope>NUCLEOTIDE SEQUENCE [LARGE SCALE GENOMIC DNA]</scope>
    <source>
        <strain evidence="4 7">TMW 1.2098</strain>
        <strain evidence="5 6">TMW 1.2118</strain>
    </source>
</reference>
<feature type="DNA-binding region" description="H-T-H motif" evidence="2">
    <location>
        <begin position="32"/>
        <end position="51"/>
    </location>
</feature>
<evidence type="ECO:0000256" key="1">
    <source>
        <dbReference type="ARBA" id="ARBA00023125"/>
    </source>
</evidence>
<evidence type="ECO:0000313" key="4">
    <source>
        <dbReference type="EMBL" id="MQS44638.1"/>
    </source>
</evidence>
<dbReference type="EMBL" id="VDFM01000011">
    <property type="protein sequence ID" value="MQS53104.1"/>
    <property type="molecule type" value="Genomic_DNA"/>
</dbReference>
<dbReference type="OrthoDB" id="9810250at2"/>
<feature type="domain" description="HTH tetR-type" evidence="3">
    <location>
        <begin position="9"/>
        <end position="69"/>
    </location>
</feature>
<reference evidence="4" key="2">
    <citation type="submission" date="2019-05" db="EMBL/GenBank/DDBJ databases">
        <authorList>
            <person name="Schuster J.A."/>
            <person name="Ehrmann M.A."/>
        </authorList>
    </citation>
    <scope>NUCLEOTIDE SEQUENCE</scope>
    <source>
        <strain evidence="4">TMW 1.2098</strain>
    </source>
</reference>
<proteinExistence type="predicted"/>
<evidence type="ECO:0000256" key="2">
    <source>
        <dbReference type="PROSITE-ProRule" id="PRU00335"/>
    </source>
</evidence>
<dbReference type="EMBL" id="VDFN01000002">
    <property type="protein sequence ID" value="MQS44638.1"/>
    <property type="molecule type" value="Genomic_DNA"/>
</dbReference>
<dbReference type="Proteomes" id="UP000380386">
    <property type="component" value="Unassembled WGS sequence"/>
</dbReference>
<dbReference type="AlphaFoldDB" id="A0A5P0ZJ51"/>
<dbReference type="SUPFAM" id="SSF46689">
    <property type="entry name" value="Homeodomain-like"/>
    <property type="match status" value="1"/>
</dbReference>
<dbReference type="PANTHER" id="PTHR43479:SF7">
    <property type="entry name" value="TETR-FAMILY TRANSCRIPTIONAL REGULATOR"/>
    <property type="match status" value="1"/>
</dbReference>
<dbReference type="InterPro" id="IPR001647">
    <property type="entry name" value="HTH_TetR"/>
</dbReference>
<protein>
    <submittedName>
        <fullName evidence="5">TetR/AcrR family transcriptional regulator</fullName>
    </submittedName>
</protein>
<evidence type="ECO:0000259" key="3">
    <source>
        <dbReference type="PROSITE" id="PS50977"/>
    </source>
</evidence>
<accession>A0A5P0ZJ51</accession>
<dbReference type="Proteomes" id="UP000436655">
    <property type="component" value="Unassembled WGS sequence"/>
</dbReference>
<dbReference type="RefSeq" id="WP_153383628.1">
    <property type="nucleotide sequence ID" value="NZ_VDFL01000004.1"/>
</dbReference>
<gene>
    <name evidence="5" type="ORF">FHL02_08735</name>
    <name evidence="4" type="ORF">FHL03_03960</name>
</gene>
<organism evidence="5 6">
    <name type="scientific">Companilactobacillus mishanensis</name>
    <dbReference type="NCBI Taxonomy" id="2486008"/>
    <lineage>
        <taxon>Bacteria</taxon>
        <taxon>Bacillati</taxon>
        <taxon>Bacillota</taxon>
        <taxon>Bacilli</taxon>
        <taxon>Lactobacillales</taxon>
        <taxon>Lactobacillaceae</taxon>
        <taxon>Companilactobacillus</taxon>
    </lineage>
</organism>